<dbReference type="AlphaFoldDB" id="A0A0N5CLA0"/>
<keyword evidence="3" id="KW-0813">Transport</keyword>
<evidence type="ECO:0000256" key="7">
    <source>
        <dbReference type="ARBA" id="ARBA00022927"/>
    </source>
</evidence>
<gene>
    <name evidence="10" type="ORF">TCLT_LOCUS881</name>
</gene>
<evidence type="ECO:0000313" key="12">
    <source>
        <dbReference type="WBParaSite" id="TCLT_0000088001-mRNA-1"/>
    </source>
</evidence>
<evidence type="ECO:0000256" key="6">
    <source>
        <dbReference type="ARBA" id="ARBA00022729"/>
    </source>
</evidence>
<dbReference type="InterPro" id="IPR026112">
    <property type="entry name" value="AMN"/>
</dbReference>
<keyword evidence="6" id="KW-0732">Signal</keyword>
<evidence type="ECO:0000256" key="8">
    <source>
        <dbReference type="ARBA" id="ARBA00022989"/>
    </source>
</evidence>
<keyword evidence="11" id="KW-1185">Reference proteome</keyword>
<sequence length="141" mass="16438">MQFELAPKLMSLISIENKKYHWPRFTNTVTVLGESSKTATGRFNTNLKPNKLSLICSYQQCQLNALQHCEQAFQPTGHCCKICGSMIHFRATSFKFDKFQQRIQKYKQESETVRQYGLDIALLRIDYNDFVPKYQVNFIAV</sequence>
<dbReference type="GO" id="GO:0015031">
    <property type="term" value="P:protein transport"/>
    <property type="evidence" value="ECO:0007669"/>
    <property type="project" value="UniProtKB-KW"/>
</dbReference>
<evidence type="ECO:0000256" key="5">
    <source>
        <dbReference type="ARBA" id="ARBA00022692"/>
    </source>
</evidence>
<dbReference type="GO" id="GO:0016324">
    <property type="term" value="C:apical plasma membrane"/>
    <property type="evidence" value="ECO:0007669"/>
    <property type="project" value="TreeGrafter"/>
</dbReference>
<keyword evidence="4" id="KW-1003">Cell membrane</keyword>
<dbReference type="EMBL" id="UYYF01000082">
    <property type="protein sequence ID" value="VDM96035.1"/>
    <property type="molecule type" value="Genomic_DNA"/>
</dbReference>
<accession>A0A0N5CLA0</accession>
<evidence type="ECO:0000256" key="2">
    <source>
        <dbReference type="ARBA" id="ARBA00021200"/>
    </source>
</evidence>
<reference evidence="12" key="1">
    <citation type="submission" date="2017-02" db="UniProtKB">
        <authorList>
            <consortium name="WormBaseParasite"/>
        </authorList>
    </citation>
    <scope>IDENTIFICATION</scope>
</reference>
<dbReference type="Proteomes" id="UP000276776">
    <property type="component" value="Unassembled WGS sequence"/>
</dbReference>
<evidence type="ECO:0000256" key="1">
    <source>
        <dbReference type="ARBA" id="ARBA00004251"/>
    </source>
</evidence>
<dbReference type="PANTHER" id="PTHR14995">
    <property type="entry name" value="AMNIONLESS"/>
    <property type="match status" value="1"/>
</dbReference>
<proteinExistence type="predicted"/>
<dbReference type="Pfam" id="PF14828">
    <property type="entry name" value="Amnionless"/>
    <property type="match status" value="1"/>
</dbReference>
<comment type="subcellular location">
    <subcellularLocation>
        <location evidence="1">Cell membrane</location>
        <topology evidence="1">Single-pass type I membrane protein</topology>
    </subcellularLocation>
</comment>
<evidence type="ECO:0000313" key="10">
    <source>
        <dbReference type="EMBL" id="VDM96035.1"/>
    </source>
</evidence>
<dbReference type="WBParaSite" id="TCLT_0000088001-mRNA-1">
    <property type="protein sequence ID" value="TCLT_0000088001-mRNA-1"/>
    <property type="gene ID" value="TCLT_0000088001"/>
</dbReference>
<evidence type="ECO:0000256" key="9">
    <source>
        <dbReference type="ARBA" id="ARBA00023136"/>
    </source>
</evidence>
<dbReference type="STRING" id="103827.A0A0N5CLA0"/>
<evidence type="ECO:0000256" key="3">
    <source>
        <dbReference type="ARBA" id="ARBA00022448"/>
    </source>
</evidence>
<evidence type="ECO:0000313" key="11">
    <source>
        <dbReference type="Proteomes" id="UP000276776"/>
    </source>
</evidence>
<keyword evidence="5" id="KW-0812">Transmembrane</keyword>
<name>A0A0N5CLA0_THECL</name>
<organism evidence="12">
    <name type="scientific">Thelazia callipaeda</name>
    <name type="common">Oriental eyeworm</name>
    <name type="synonym">Parasitic nematode</name>
    <dbReference type="NCBI Taxonomy" id="103827"/>
    <lineage>
        <taxon>Eukaryota</taxon>
        <taxon>Metazoa</taxon>
        <taxon>Ecdysozoa</taxon>
        <taxon>Nematoda</taxon>
        <taxon>Chromadorea</taxon>
        <taxon>Rhabditida</taxon>
        <taxon>Spirurina</taxon>
        <taxon>Spiruromorpha</taxon>
        <taxon>Thelazioidea</taxon>
        <taxon>Thelaziidae</taxon>
        <taxon>Thelazia</taxon>
    </lineage>
</organism>
<protein>
    <recommendedName>
        <fullName evidence="2">Protein amnionless</fullName>
    </recommendedName>
</protein>
<dbReference type="OrthoDB" id="5872647at2759"/>
<reference evidence="10 11" key="2">
    <citation type="submission" date="2018-11" db="EMBL/GenBank/DDBJ databases">
        <authorList>
            <consortium name="Pathogen Informatics"/>
        </authorList>
    </citation>
    <scope>NUCLEOTIDE SEQUENCE [LARGE SCALE GENOMIC DNA]</scope>
</reference>
<evidence type="ECO:0000256" key="4">
    <source>
        <dbReference type="ARBA" id="ARBA00022475"/>
    </source>
</evidence>
<keyword evidence="7" id="KW-0653">Protein transport</keyword>
<dbReference type="GO" id="GO:0030139">
    <property type="term" value="C:endocytic vesicle"/>
    <property type="evidence" value="ECO:0007669"/>
    <property type="project" value="TreeGrafter"/>
</dbReference>
<dbReference type="PANTHER" id="PTHR14995:SF2">
    <property type="entry name" value="PROTEIN AMNIONLESS"/>
    <property type="match status" value="1"/>
</dbReference>
<dbReference type="GO" id="GO:0006898">
    <property type="term" value="P:receptor-mediated endocytosis"/>
    <property type="evidence" value="ECO:0007669"/>
    <property type="project" value="TreeGrafter"/>
</dbReference>
<keyword evidence="8" id="KW-1133">Transmembrane helix</keyword>
<keyword evidence="9" id="KW-0472">Membrane</keyword>